<dbReference type="SUPFAM" id="SSF47226">
    <property type="entry name" value="Histidine-containing phosphotransfer domain, HPT domain"/>
    <property type="match status" value="1"/>
</dbReference>
<dbReference type="InterPro" id="IPR036641">
    <property type="entry name" value="HPT_dom_sf"/>
</dbReference>
<gene>
    <name evidence="1" type="ORF">AHIS1636_23410</name>
</gene>
<organism evidence="1 2">
    <name type="scientific">Arthrobacter mangrovi</name>
    <dbReference type="NCBI Taxonomy" id="2966350"/>
    <lineage>
        <taxon>Bacteria</taxon>
        <taxon>Bacillati</taxon>
        <taxon>Actinomycetota</taxon>
        <taxon>Actinomycetes</taxon>
        <taxon>Micrococcales</taxon>
        <taxon>Micrococcaceae</taxon>
        <taxon>Arthrobacter</taxon>
    </lineage>
</organism>
<evidence type="ECO:0000313" key="2">
    <source>
        <dbReference type="Proteomes" id="UP001209654"/>
    </source>
</evidence>
<name>A0ABQ5MV94_9MICC</name>
<evidence type="ECO:0000313" key="1">
    <source>
        <dbReference type="EMBL" id="GLB67901.1"/>
    </source>
</evidence>
<dbReference type="Proteomes" id="UP001209654">
    <property type="component" value="Unassembled WGS sequence"/>
</dbReference>
<accession>A0ABQ5MV94</accession>
<protein>
    <recommendedName>
        <fullName evidence="3">HPt domain-containing protein</fullName>
    </recommendedName>
</protein>
<proteinExistence type="predicted"/>
<comment type="caution">
    <text evidence="1">The sequence shown here is derived from an EMBL/GenBank/DDBJ whole genome shotgun (WGS) entry which is preliminary data.</text>
</comment>
<dbReference type="EMBL" id="BRVS01000009">
    <property type="protein sequence ID" value="GLB67901.1"/>
    <property type="molecule type" value="Genomic_DNA"/>
</dbReference>
<keyword evidence="2" id="KW-1185">Reference proteome</keyword>
<sequence>MADTDIPDLDSDRPLSLADDSLEELAMRTFLRSYLELLPARVCRVLDTLRRGNAEDSMDAVLSLKVSSHMAGALRIEHHCRGLEAELRAGLVPGPGPAGELLTGAMRSVLAAAGLPPVPRAA</sequence>
<evidence type="ECO:0008006" key="3">
    <source>
        <dbReference type="Google" id="ProtNLM"/>
    </source>
</evidence>
<dbReference type="RefSeq" id="WP_264796011.1">
    <property type="nucleotide sequence ID" value="NZ_BRVS01000009.1"/>
</dbReference>
<dbReference type="Gene3D" id="1.20.120.160">
    <property type="entry name" value="HPT domain"/>
    <property type="match status" value="1"/>
</dbReference>
<reference evidence="1 2" key="1">
    <citation type="journal article" date="2023" name="Int. J. Syst. Evol. Microbiol.">
        <title>Arthrobacter mangrovi sp. nov., an actinobacterium isolated from the rhizosphere of a mangrove.</title>
        <authorList>
            <person name="Hamada M."/>
            <person name="Saitou S."/>
            <person name="Enomoto N."/>
            <person name="Nanri K."/>
            <person name="Hidaka K."/>
            <person name="Miura T."/>
            <person name="Tamura T."/>
        </authorList>
    </citation>
    <scope>NUCLEOTIDE SEQUENCE [LARGE SCALE GENOMIC DNA]</scope>
    <source>
        <strain evidence="1 2">NBRC 112813</strain>
    </source>
</reference>